<name>U6KHX9_9EIME</name>
<dbReference type="EMBL" id="HG733984">
    <property type="protein sequence ID" value="CDJ35837.1"/>
    <property type="molecule type" value="Genomic_DNA"/>
</dbReference>
<accession>U6KHX9</accession>
<keyword evidence="2" id="KW-1185">Reference proteome</keyword>
<protein>
    <submittedName>
        <fullName evidence="1">Uncharacterized protein</fullName>
    </submittedName>
</protein>
<proteinExistence type="predicted"/>
<reference evidence="1" key="2">
    <citation type="submission" date="2013-10" db="EMBL/GenBank/DDBJ databases">
        <authorList>
            <person name="Aslett M."/>
        </authorList>
    </citation>
    <scope>NUCLEOTIDE SEQUENCE [LARGE SCALE GENOMIC DNA]</scope>
    <source>
        <strain evidence="1">Houghton</strain>
    </source>
</reference>
<dbReference type="Proteomes" id="UP000030744">
    <property type="component" value="Unassembled WGS sequence"/>
</dbReference>
<evidence type="ECO:0000313" key="1">
    <source>
        <dbReference type="EMBL" id="CDJ35837.1"/>
    </source>
</evidence>
<organism evidence="1 2">
    <name type="scientific">Eimeria mitis</name>
    <dbReference type="NCBI Taxonomy" id="44415"/>
    <lineage>
        <taxon>Eukaryota</taxon>
        <taxon>Sar</taxon>
        <taxon>Alveolata</taxon>
        <taxon>Apicomplexa</taxon>
        <taxon>Conoidasida</taxon>
        <taxon>Coccidia</taxon>
        <taxon>Eucoccidiorida</taxon>
        <taxon>Eimeriorina</taxon>
        <taxon>Eimeriidae</taxon>
        <taxon>Eimeria</taxon>
    </lineage>
</organism>
<gene>
    <name evidence="1" type="ORF">EMH_0096120</name>
</gene>
<dbReference type="RefSeq" id="XP_037878126.1">
    <property type="nucleotide sequence ID" value="XM_038022272.1"/>
</dbReference>
<sequence length="86" mass="9544">MQPEIGVMSVKPGLSNLPIAAYHTDTKLKASTLAFKATAQPAEGTNKCYVTMHKQITSYSSRECAASFMTQRKFWRKVLISRDSGM</sequence>
<dbReference type="AlphaFoldDB" id="U6KHX9"/>
<dbReference type="GeneID" id="60404708"/>
<reference evidence="1" key="1">
    <citation type="submission" date="2013-10" db="EMBL/GenBank/DDBJ databases">
        <title>Genomic analysis of the causative agents of coccidiosis in chickens.</title>
        <authorList>
            <person name="Reid A.J."/>
            <person name="Blake D."/>
            <person name="Billington K."/>
            <person name="Browne H."/>
            <person name="Dunn M."/>
            <person name="Hung S."/>
            <person name="Kawahara F."/>
            <person name="Miranda-Saavedra D."/>
            <person name="Mourier T."/>
            <person name="Nagra H."/>
            <person name="Otto T.D."/>
            <person name="Rawlings N."/>
            <person name="Sanchez A."/>
            <person name="Sanders M."/>
            <person name="Subramaniam C."/>
            <person name="Tay Y."/>
            <person name="Dear P."/>
            <person name="Doerig C."/>
            <person name="Gruber A."/>
            <person name="Parkinson J."/>
            <person name="Shirley M."/>
            <person name="Wan K.L."/>
            <person name="Berriman M."/>
            <person name="Tomley F."/>
            <person name="Pain A."/>
        </authorList>
    </citation>
    <scope>NUCLEOTIDE SEQUENCE [LARGE SCALE GENOMIC DNA]</scope>
    <source>
        <strain evidence="1">Houghton</strain>
    </source>
</reference>
<evidence type="ECO:0000313" key="2">
    <source>
        <dbReference type="Proteomes" id="UP000030744"/>
    </source>
</evidence>
<dbReference type="VEuPathDB" id="ToxoDB:EMH_0096120"/>